<keyword evidence="2" id="KW-1185">Reference proteome</keyword>
<reference evidence="1" key="1">
    <citation type="submission" date="2022-11" db="EMBL/GenBank/DDBJ databases">
        <title>beta-Carotene-producing bacterium, Jeongeuplla avenae sp. nov., alleviates the salt stress of Arabidopsis seedlings.</title>
        <authorList>
            <person name="Jiang L."/>
            <person name="Lee J."/>
        </authorList>
    </citation>
    <scope>NUCLEOTIDE SEQUENCE</scope>
    <source>
        <strain evidence="1">DY_R2A_6</strain>
    </source>
</reference>
<accession>A0ACD4NRL7</accession>
<protein>
    <submittedName>
        <fullName evidence="1">MarR family winged helix-turn-helix transcriptional regulator</fullName>
    </submittedName>
</protein>
<sequence>MMNRILPGSELNFLLGDAARLWRQAVERALSDADLGLTGSEVRTLTYVARFEGTRQRDLAGLMGIEPMTLSAMLEVLEKRGLVDRRIDPRDRRARCIHLTAEATAVFERIAPASRLVQDHALDGFSMEQRRAFESALRVVRGNLMRHVCSAGRIGSAAGNRPEAA</sequence>
<evidence type="ECO:0000313" key="1">
    <source>
        <dbReference type="EMBL" id="WAJ29437.1"/>
    </source>
</evidence>
<proteinExistence type="predicted"/>
<dbReference type="EMBL" id="CP113520">
    <property type="protein sequence ID" value="WAJ29437.1"/>
    <property type="molecule type" value="Genomic_DNA"/>
</dbReference>
<organism evidence="1 2">
    <name type="scientific">Antarcticirhabdus aurantiaca</name>
    <dbReference type="NCBI Taxonomy" id="2606717"/>
    <lineage>
        <taxon>Bacteria</taxon>
        <taxon>Pseudomonadati</taxon>
        <taxon>Pseudomonadota</taxon>
        <taxon>Alphaproteobacteria</taxon>
        <taxon>Hyphomicrobiales</taxon>
        <taxon>Aurantimonadaceae</taxon>
        <taxon>Antarcticirhabdus</taxon>
    </lineage>
</organism>
<dbReference type="Proteomes" id="UP001163223">
    <property type="component" value="Chromosome"/>
</dbReference>
<evidence type="ECO:0000313" key="2">
    <source>
        <dbReference type="Proteomes" id="UP001163223"/>
    </source>
</evidence>
<gene>
    <name evidence="1" type="ORF">OXU80_04150</name>
</gene>
<name>A0ACD4NRL7_9HYPH</name>